<evidence type="ECO:0000256" key="3">
    <source>
        <dbReference type="ARBA" id="ARBA00023180"/>
    </source>
</evidence>
<evidence type="ECO:0000313" key="6">
    <source>
        <dbReference type="Proteomes" id="UP001211065"/>
    </source>
</evidence>
<accession>A0AAD5TWI5</accession>
<dbReference type="Gene3D" id="1.25.40.10">
    <property type="entry name" value="Tetratricopeptide repeat domain"/>
    <property type="match status" value="1"/>
</dbReference>
<dbReference type="PANTHER" id="PTHR33722">
    <property type="entry name" value="CATION CHANNEL SPERM-ASSOCIATED PROTEIN SUBUNIT DELTA-RELATED"/>
    <property type="match status" value="1"/>
</dbReference>
<evidence type="ECO:0000256" key="2">
    <source>
        <dbReference type="ARBA" id="ARBA00022729"/>
    </source>
</evidence>
<dbReference type="EMBL" id="JADGJW010000798">
    <property type="protein sequence ID" value="KAJ3212046.1"/>
    <property type="molecule type" value="Genomic_DNA"/>
</dbReference>
<feature type="region of interest" description="Disordered" evidence="4">
    <location>
        <begin position="2083"/>
        <end position="2138"/>
    </location>
</feature>
<feature type="compositionally biased region" description="Basic and acidic residues" evidence="4">
    <location>
        <begin position="1083"/>
        <end position="1096"/>
    </location>
</feature>
<feature type="compositionally biased region" description="Polar residues" evidence="4">
    <location>
        <begin position="744"/>
        <end position="753"/>
    </location>
</feature>
<dbReference type="Proteomes" id="UP001211065">
    <property type="component" value="Unassembled WGS sequence"/>
</dbReference>
<feature type="compositionally biased region" description="Basic and acidic residues" evidence="4">
    <location>
        <begin position="960"/>
        <end position="971"/>
    </location>
</feature>
<feature type="region of interest" description="Disordered" evidence="4">
    <location>
        <begin position="799"/>
        <end position="1068"/>
    </location>
</feature>
<feature type="compositionally biased region" description="Basic and acidic residues" evidence="4">
    <location>
        <begin position="1002"/>
        <end position="1068"/>
    </location>
</feature>
<keyword evidence="6" id="KW-1185">Reference proteome</keyword>
<dbReference type="GO" id="GO:0030317">
    <property type="term" value="P:flagellated sperm motility"/>
    <property type="evidence" value="ECO:0007669"/>
    <property type="project" value="TreeGrafter"/>
</dbReference>
<evidence type="ECO:0000256" key="1">
    <source>
        <dbReference type="ARBA" id="ARBA00010246"/>
    </source>
</evidence>
<gene>
    <name evidence="5" type="ORF">HK099_007812</name>
</gene>
<keyword evidence="3" id="KW-0325">Glycoprotein</keyword>
<feature type="compositionally biased region" description="Basic and acidic residues" evidence="4">
    <location>
        <begin position="723"/>
        <end position="743"/>
    </location>
</feature>
<dbReference type="GO" id="GO:0036128">
    <property type="term" value="C:CatSper complex"/>
    <property type="evidence" value="ECO:0007669"/>
    <property type="project" value="InterPro"/>
</dbReference>
<feature type="region of interest" description="Disordered" evidence="4">
    <location>
        <begin position="1083"/>
        <end position="1106"/>
    </location>
</feature>
<feature type="compositionally biased region" description="Basic and acidic residues" evidence="4">
    <location>
        <begin position="845"/>
        <end position="907"/>
    </location>
</feature>
<feature type="compositionally biased region" description="Basic and acidic residues" evidence="4">
    <location>
        <begin position="917"/>
        <end position="931"/>
    </location>
</feature>
<keyword evidence="2" id="KW-0732">Signal</keyword>
<feature type="compositionally biased region" description="Basic and acidic residues" evidence="4">
    <location>
        <begin position="2104"/>
        <end position="2118"/>
    </location>
</feature>
<reference evidence="5" key="1">
    <citation type="submission" date="2020-05" db="EMBL/GenBank/DDBJ databases">
        <title>Phylogenomic resolution of chytrid fungi.</title>
        <authorList>
            <person name="Stajich J.E."/>
            <person name="Amses K."/>
            <person name="Simmons R."/>
            <person name="Seto K."/>
            <person name="Myers J."/>
            <person name="Bonds A."/>
            <person name="Quandt C.A."/>
            <person name="Barry K."/>
            <person name="Liu P."/>
            <person name="Grigoriev I."/>
            <person name="Longcore J.E."/>
            <person name="James T.Y."/>
        </authorList>
    </citation>
    <scope>NUCLEOTIDE SEQUENCE</scope>
    <source>
        <strain evidence="5">JEL0476</strain>
    </source>
</reference>
<proteinExistence type="inferred from homology"/>
<feature type="compositionally biased region" description="Basic and acidic residues" evidence="4">
    <location>
        <begin position="806"/>
        <end position="819"/>
    </location>
</feature>
<dbReference type="InterPro" id="IPR028751">
    <property type="entry name" value="CATSPERD/E"/>
</dbReference>
<evidence type="ECO:0000313" key="5">
    <source>
        <dbReference type="EMBL" id="KAJ3212046.1"/>
    </source>
</evidence>
<feature type="compositionally biased region" description="Polar residues" evidence="4">
    <location>
        <begin position="2123"/>
        <end position="2138"/>
    </location>
</feature>
<protein>
    <submittedName>
        <fullName evidence="5">Uncharacterized protein</fullName>
    </submittedName>
</protein>
<feature type="compositionally biased region" description="Basic and acidic residues" evidence="4">
    <location>
        <begin position="763"/>
        <end position="776"/>
    </location>
</feature>
<organism evidence="5 6">
    <name type="scientific">Clydaea vesicula</name>
    <dbReference type="NCBI Taxonomy" id="447962"/>
    <lineage>
        <taxon>Eukaryota</taxon>
        <taxon>Fungi</taxon>
        <taxon>Fungi incertae sedis</taxon>
        <taxon>Chytridiomycota</taxon>
        <taxon>Chytridiomycota incertae sedis</taxon>
        <taxon>Chytridiomycetes</taxon>
        <taxon>Lobulomycetales</taxon>
        <taxon>Lobulomycetaceae</taxon>
        <taxon>Clydaea</taxon>
    </lineage>
</organism>
<feature type="compositionally biased region" description="Polar residues" evidence="4">
    <location>
        <begin position="820"/>
        <end position="832"/>
    </location>
</feature>
<comment type="caution">
    <text evidence="5">The sequence shown here is derived from an EMBL/GenBank/DDBJ whole genome shotgun (WGS) entry which is preliminary data.</text>
</comment>
<feature type="region of interest" description="Disordered" evidence="4">
    <location>
        <begin position="608"/>
        <end position="650"/>
    </location>
</feature>
<feature type="compositionally biased region" description="Polar residues" evidence="4">
    <location>
        <begin position="1124"/>
        <end position="1146"/>
    </location>
</feature>
<dbReference type="PANTHER" id="PTHR33722:SF4">
    <property type="entry name" value="CATION CHANNEL SPERM-ASSOCIATED PROTEIN SUBUNIT EPSILON-LIKE"/>
    <property type="match status" value="1"/>
</dbReference>
<evidence type="ECO:0000256" key="4">
    <source>
        <dbReference type="SAM" id="MobiDB-lite"/>
    </source>
</evidence>
<feature type="region of interest" description="Disordered" evidence="4">
    <location>
        <begin position="723"/>
        <end position="785"/>
    </location>
</feature>
<dbReference type="InterPro" id="IPR011990">
    <property type="entry name" value="TPR-like_helical_dom_sf"/>
</dbReference>
<sequence>ESQIITKSFQEVGELPNIFSIEEKEFLISSIEYNKDKMYWNIQFSTTISGELPIIIDSSKQPIGNCLIQKSKFILNIKKLSLNFLNFLKTKSTNPVISKETDFEIIQDACFNNLIFAKFSDGVVLVSQNNLTKPETTSFLDFNQIFNQSNTNIIQTTMTSNTTCFLTESGIFCNNYQEDDNYFFPSGISTSNNLNNIRSLDFCSTELESTILNEVFITWSSETSETEIFDKVFLSFNSRLNFTSLNVPLGIGGIISDIVIQPTFNNICILYQLKGMFQILLYNFGSNSFSNGFIFSEKLKSLVSLGNIVMPKLKVVAKRGGELLIWGDGLVYRNNLLTNEKEGLEKTEYLKKVITTVDGDIATLTSLNRVFFGKSGLLELIEITAGISIEAKVADILFDSFKRLLIYTVNNLGSNFNVRYISINNEIQNLMPPLFTTPLTCGFEDWTSDLKSTYTLDMNENLNFSSKLIPKINSSNKISVSYTNQTITSFKTTFKEEPIWSLTKNGIVLKEMVSNTSTHIKRHIDGRVDVVLRPHAANIACDSIAKRSTVRVGCPLTRKIKFRNSVPTTGVTNLILKSYYYYTDFFTKQVGIVDKQVKRRKVSTFSALDGEDSQQHQNDVQNHNRFNSSESGRRSERFSSSLSDNGKRLEEEKKNNDEIVVLSFEEIIKQKRLKGAVNEKASAENVGLKPPINNSGEVVSNVDTKAITISETKIIATLDTPKDVKKEKDSSLEQNSNRDDFSKNSKNMENIRNPNLIPLGEPNYKKDEKKNAEKSKNVAQSTFRRVEPESMEVIYDFDSDIEEDGNDQKNRKGTQDEKTLNSNHDNSNSVSMGQHEKNFTYSDTNDGRITSEHSNKVDKNSKVSSKYETDMREGDSNRIGKQVRKEDLRSRDAASDVKYRNLHDISAQRKSSSPSFRRAEYSEKRDTTSDRGRRRSPSSSYRTQTDGSKVDKNFSSSKVFNERQRNEKEPDLGGSKGTNNLIQPMNIAADEKNITLGRKRDRSFDTSDRNSKSRIDDRPPRSDIKATEKEYSSRLRRISDHYEPETVKFRKDHYEPQPRGRNDYYEVPHTKSKHDYYEAKNKLEHHESRSKLDHYETPSAKSNYDKTSYNLSQSATKFYDEGSSRNSVYTADSVNSTPRTGSQNYAKSIPLKSNKNEYAPSQKTAIRDHERHHVASLSSGNLINIKHSNHIEPEKNTPERVVENNETHGLTLTEVYAGFPLEKAWNILVQSSGEQLIIKELYKNLIFEAMAQKNSKFVDRFFTAYKSHHSASVSSVDFVQVLSFYINIGDEITLENELKTLFSQSFKFTGLEWSTVWWSGEPLLKSSKIILLLLNAMEKQYLSMKKENLLEFSLMDSITLDLILSEAVSCGLMNQALNFFFTVLKFHKFSQSSKHCEPFFSSRVLEDFLSAQIKSENFTGVYNVFESLLELNINFNNKNLLELFDILLKSGKEILAVDVYKFIAKVNALTYHDAPKLLDYIKLLLKNSRVNDAIEVLKKMQTLKLPIRGMANLRELIQLALEQDCIERCLQIITAMIAPSDGRQLLHLNFLVCSDIINACVNKKLYPHAFWYLKYMKSKDIQRSASLYQLMFQTLAETEKITVSDILDLYRDAIYSGYHLTSKDCGYLLQTLSVGDVKTAKEILKEISSTTVSLSCIPTLVMLNLVSNSEEGLEKLLNNYILLGYVSLYHLNTMDGKMDETLLENAFRYICRVKKNYDLAEKLTLDLRKHKEFSPSDSFCNSVFLLLDEDQASLDDPLHFGIKLLYLQNEFNFNQSLISDIIAGKFDLSGCQSFLQLKLTFVRFLEIVNYKLMRESNASKLPESLEVILPQQFAKFGESVSTKVADVKIVDMFKTFLTKDLKPTIKIYKDVLVNGKYAVYIEKYHLKQWLFDIKNIPNFLHCLSVNDISVEKGTLINDLKEEKLISKKNIQTTTHPKIINSVLKSKNETKIDTPKATSVLEKSSLPPPTTTTSPHLIQNKYRPDKDNTTGFIEYFDAVSTSSSGTVNNKNKEVFERVLREVKRVMYELGLHNLPKDQFKEFSRIYTKGMMSHTDAMLIYSKESLPNNNDLRKICSEYINSERKKSTKINNNDHKSSTTGTNSTKVDHMLIHKKEDRHNAGRYHSTTNNSSYPTSGRRR</sequence>
<name>A0AAD5TWI5_9FUNG</name>
<comment type="similarity">
    <text evidence="1">Belongs to the CATSPERD family.</text>
</comment>
<feature type="non-terminal residue" evidence="5">
    <location>
        <position position="2138"/>
    </location>
</feature>
<feature type="region of interest" description="Disordered" evidence="4">
    <location>
        <begin position="1119"/>
        <end position="1162"/>
    </location>
</feature>